<dbReference type="GO" id="GO:0005886">
    <property type="term" value="C:plasma membrane"/>
    <property type="evidence" value="ECO:0007669"/>
    <property type="project" value="UniProtKB-SubCell"/>
</dbReference>
<keyword evidence="4 13" id="KW-1003">Cell membrane</keyword>
<comment type="subcellular location">
    <subcellularLocation>
        <location evidence="1">Cell inner membrane</location>
        <topology evidence="1">Multi-pass membrane protein</topology>
    </subcellularLocation>
</comment>
<evidence type="ECO:0000256" key="7">
    <source>
        <dbReference type="ARBA" id="ARBA00022692"/>
    </source>
</evidence>
<evidence type="ECO:0000256" key="9">
    <source>
        <dbReference type="ARBA" id="ARBA00022982"/>
    </source>
</evidence>
<accession>A0A940MMY8</accession>
<keyword evidence="11 13" id="KW-0408">Iron</keyword>
<dbReference type="GO" id="GO:0020037">
    <property type="term" value="F:heme binding"/>
    <property type="evidence" value="ECO:0007669"/>
    <property type="project" value="TreeGrafter"/>
</dbReference>
<dbReference type="GO" id="GO:0016682">
    <property type="term" value="F:oxidoreductase activity, acting on diphenols and related substances as donors, oxygen as acceptor"/>
    <property type="evidence" value="ECO:0007669"/>
    <property type="project" value="TreeGrafter"/>
</dbReference>
<dbReference type="GO" id="GO:0019646">
    <property type="term" value="P:aerobic electron transport chain"/>
    <property type="evidence" value="ECO:0007669"/>
    <property type="project" value="InterPro"/>
</dbReference>
<dbReference type="EC" id="1.10.3.-" evidence="14"/>
<evidence type="ECO:0000256" key="8">
    <source>
        <dbReference type="ARBA" id="ARBA00022723"/>
    </source>
</evidence>
<dbReference type="PIRSF" id="PIRSF006446">
    <property type="entry name" value="Cyt_quinol_oxidase_1"/>
    <property type="match status" value="1"/>
</dbReference>
<dbReference type="PANTHER" id="PTHR30365:SF0">
    <property type="entry name" value="CYTOCHROME BD-I UBIQUINOL OXIDASE SUBUNIT 1"/>
    <property type="match status" value="1"/>
</dbReference>
<sequence>MEIGLVELSRLQFAMTALYHFLFVPLTLGLSVLVAIMETVYVMTNRPIWRQMTKFWGTLFGINFVLGVATGITMEFQFGMNWSYYSHYVGDVFGAPLAMEGLMAFFMEATFVGLFFFGWDKLSKVGHLVVAWLVAIGSNFSALWILIANGWMVNPVGAEFNPETMRMEMTSFFEVIFNEAAQAKFVHTVSAGYVTAALFVLGVSSWYLLKGRHIDLARRSIAVASAFGLASALSVVVLGDESGYSASQTQKMKLASIEAMWETEPAPAAFTLIGIPDQEARETHYAIHIPYVMGLIGTRSLNEEIPGIAQLVEENVDRIRRGIIAYDALMQVREARTNGEEIPSESRFVFQQNSVDLGYAFLLKRYVDDPREATEEQIQMAADDTVPRVFPLFYAFRIMVALGFTFILLTGYFFWRTSFRHMSYPRWALWTAVVWIPMPWIAAELGWFVAEFGRQPWTVDGMLPTALSASHLSVSDLLLTLAGFTLFYTVLFVIEMSLMVKYIRKGPYQDVDETDAWQQRHRARLSTRRNQSPIAEPAE</sequence>
<evidence type="ECO:0000256" key="13">
    <source>
        <dbReference type="PIRNR" id="PIRNR006446"/>
    </source>
</evidence>
<reference evidence="14" key="1">
    <citation type="submission" date="2021-03" db="EMBL/GenBank/DDBJ databases">
        <title>Sagittula salina sp. nov. strain M10.9X isolated from the marine waste.</title>
        <authorList>
            <person name="Satari L."/>
            <person name="Molina-Menor E."/>
            <person name="Vidal-Verdu A."/>
            <person name="Pascual J."/>
            <person name="Pereto J."/>
            <person name="Porcar M."/>
        </authorList>
    </citation>
    <scope>NUCLEOTIDE SEQUENCE</scope>
    <source>
        <strain evidence="14">M10.9X</strain>
    </source>
</reference>
<feature type="transmembrane region" description="Helical" evidence="13">
    <location>
        <begin position="427"/>
        <end position="450"/>
    </location>
</feature>
<evidence type="ECO:0000256" key="5">
    <source>
        <dbReference type="ARBA" id="ARBA00022519"/>
    </source>
</evidence>
<evidence type="ECO:0000313" key="15">
    <source>
        <dbReference type="Proteomes" id="UP000675940"/>
    </source>
</evidence>
<keyword evidence="10 13" id="KW-1133">Transmembrane helix</keyword>
<evidence type="ECO:0000313" key="14">
    <source>
        <dbReference type="EMBL" id="MBP0482685.1"/>
    </source>
</evidence>
<feature type="transmembrane region" description="Helical" evidence="13">
    <location>
        <begin position="129"/>
        <end position="152"/>
    </location>
</feature>
<evidence type="ECO:0000256" key="3">
    <source>
        <dbReference type="ARBA" id="ARBA00022448"/>
    </source>
</evidence>
<dbReference type="EMBL" id="JAGISH010000004">
    <property type="protein sequence ID" value="MBP0482685.1"/>
    <property type="molecule type" value="Genomic_DNA"/>
</dbReference>
<evidence type="ECO:0000256" key="4">
    <source>
        <dbReference type="ARBA" id="ARBA00022475"/>
    </source>
</evidence>
<feature type="transmembrane region" description="Helical" evidence="13">
    <location>
        <begin position="55"/>
        <end position="73"/>
    </location>
</feature>
<evidence type="ECO:0000256" key="1">
    <source>
        <dbReference type="ARBA" id="ARBA00004429"/>
    </source>
</evidence>
<dbReference type="GO" id="GO:0046872">
    <property type="term" value="F:metal ion binding"/>
    <property type="evidence" value="ECO:0007669"/>
    <property type="project" value="UniProtKB-UniRule"/>
</dbReference>
<feature type="transmembrane region" description="Helical" evidence="13">
    <location>
        <begin position="93"/>
        <end position="117"/>
    </location>
</feature>
<dbReference type="GO" id="GO:0070069">
    <property type="term" value="C:cytochrome complex"/>
    <property type="evidence" value="ECO:0007669"/>
    <property type="project" value="UniProtKB-UniRule"/>
</dbReference>
<dbReference type="AlphaFoldDB" id="A0A940MMY8"/>
<evidence type="ECO:0000256" key="10">
    <source>
        <dbReference type="ARBA" id="ARBA00022989"/>
    </source>
</evidence>
<dbReference type="GO" id="GO:0009055">
    <property type="term" value="F:electron transfer activity"/>
    <property type="evidence" value="ECO:0007669"/>
    <property type="project" value="UniProtKB-UniRule"/>
</dbReference>
<feature type="transmembrane region" description="Helical" evidence="13">
    <location>
        <begin position="221"/>
        <end position="239"/>
    </location>
</feature>
<keyword evidence="3 13" id="KW-0813">Transport</keyword>
<comment type="caution">
    <text evidence="14">The sequence shown here is derived from an EMBL/GenBank/DDBJ whole genome shotgun (WGS) entry which is preliminary data.</text>
</comment>
<comment type="similarity">
    <text evidence="2 13">Belongs to the cytochrome ubiquinol oxidase subunit 1 family.</text>
</comment>
<dbReference type="Proteomes" id="UP000675940">
    <property type="component" value="Unassembled WGS sequence"/>
</dbReference>
<dbReference type="PANTHER" id="PTHR30365">
    <property type="entry name" value="CYTOCHROME D UBIQUINOL OXIDASE"/>
    <property type="match status" value="1"/>
</dbReference>
<keyword evidence="6 13" id="KW-0349">Heme</keyword>
<keyword evidence="15" id="KW-1185">Reference proteome</keyword>
<protein>
    <submittedName>
        <fullName evidence="14">Cytochrome ubiquinol oxidase subunit I</fullName>
        <ecNumber evidence="14">1.10.3.-</ecNumber>
    </submittedName>
</protein>
<evidence type="ECO:0000256" key="11">
    <source>
        <dbReference type="ARBA" id="ARBA00023004"/>
    </source>
</evidence>
<keyword evidence="12 13" id="KW-0472">Membrane</keyword>
<feature type="transmembrane region" description="Helical" evidence="13">
    <location>
        <begin position="191"/>
        <end position="209"/>
    </location>
</feature>
<dbReference type="RefSeq" id="WP_209360630.1">
    <property type="nucleotide sequence ID" value="NZ_JAGISH010000004.1"/>
</dbReference>
<keyword evidence="5" id="KW-0997">Cell inner membrane</keyword>
<name>A0A940MMY8_9RHOB</name>
<dbReference type="InterPro" id="IPR002585">
    <property type="entry name" value="Cyt-d_ubiquinol_oxidase_su_1"/>
</dbReference>
<keyword evidence="9 13" id="KW-0249">Electron transport</keyword>
<feature type="transmembrane region" description="Helical" evidence="13">
    <location>
        <begin position="394"/>
        <end position="415"/>
    </location>
</feature>
<dbReference type="Pfam" id="PF01654">
    <property type="entry name" value="Cyt_bd_oxida_I"/>
    <property type="match status" value="1"/>
</dbReference>
<feature type="transmembrane region" description="Helical" evidence="13">
    <location>
        <begin position="20"/>
        <end position="43"/>
    </location>
</feature>
<evidence type="ECO:0000256" key="12">
    <source>
        <dbReference type="ARBA" id="ARBA00023136"/>
    </source>
</evidence>
<keyword evidence="7 13" id="KW-0812">Transmembrane</keyword>
<evidence type="ECO:0000256" key="2">
    <source>
        <dbReference type="ARBA" id="ARBA00009819"/>
    </source>
</evidence>
<organism evidence="14 15">
    <name type="scientific">Sagittula salina</name>
    <dbReference type="NCBI Taxonomy" id="2820268"/>
    <lineage>
        <taxon>Bacteria</taxon>
        <taxon>Pseudomonadati</taxon>
        <taxon>Pseudomonadota</taxon>
        <taxon>Alphaproteobacteria</taxon>
        <taxon>Rhodobacterales</taxon>
        <taxon>Roseobacteraceae</taxon>
        <taxon>Sagittula</taxon>
    </lineage>
</organism>
<proteinExistence type="inferred from homology"/>
<evidence type="ECO:0000256" key="6">
    <source>
        <dbReference type="ARBA" id="ARBA00022617"/>
    </source>
</evidence>
<keyword evidence="14" id="KW-0560">Oxidoreductase</keyword>
<feature type="transmembrane region" description="Helical" evidence="13">
    <location>
        <begin position="470"/>
        <end position="494"/>
    </location>
</feature>
<gene>
    <name evidence="14" type="ORF">J5474_09305</name>
</gene>
<keyword evidence="8 13" id="KW-0479">Metal-binding</keyword>